<proteinExistence type="inferred from homology"/>
<comment type="similarity">
    <text evidence="12">Belongs to the cytochrome b561 family.</text>
</comment>
<dbReference type="SUPFAM" id="SSF81342">
    <property type="entry name" value="Transmembrane di-heme cytochromes"/>
    <property type="match status" value="1"/>
</dbReference>
<keyword evidence="9 13" id="KW-1133">Transmembrane helix</keyword>
<evidence type="ECO:0000256" key="7">
    <source>
        <dbReference type="ARBA" id="ARBA00022723"/>
    </source>
</evidence>
<dbReference type="InterPro" id="IPR011577">
    <property type="entry name" value="Cyt_b561_bac/Ni-Hgenase"/>
</dbReference>
<keyword evidence="4" id="KW-1003">Cell membrane</keyword>
<dbReference type="InterPro" id="IPR052168">
    <property type="entry name" value="Cytochrome_b561_oxidase"/>
</dbReference>
<evidence type="ECO:0000256" key="5">
    <source>
        <dbReference type="ARBA" id="ARBA00022617"/>
    </source>
</evidence>
<protein>
    <submittedName>
        <fullName evidence="15">Cytochrome b</fullName>
    </submittedName>
</protein>
<evidence type="ECO:0000256" key="13">
    <source>
        <dbReference type="SAM" id="Phobius"/>
    </source>
</evidence>
<evidence type="ECO:0000256" key="8">
    <source>
        <dbReference type="ARBA" id="ARBA00022982"/>
    </source>
</evidence>
<keyword evidence="8" id="KW-0249">Electron transport</keyword>
<feature type="transmembrane region" description="Helical" evidence="13">
    <location>
        <begin position="12"/>
        <end position="31"/>
    </location>
</feature>
<evidence type="ECO:0000256" key="11">
    <source>
        <dbReference type="ARBA" id="ARBA00023136"/>
    </source>
</evidence>
<comment type="cofactor">
    <cofactor evidence="1">
        <name>heme b</name>
        <dbReference type="ChEBI" id="CHEBI:60344"/>
    </cofactor>
</comment>
<evidence type="ECO:0000256" key="10">
    <source>
        <dbReference type="ARBA" id="ARBA00023004"/>
    </source>
</evidence>
<accession>A0A843YU70</accession>
<dbReference type="PANTHER" id="PTHR30529">
    <property type="entry name" value="CYTOCHROME B561"/>
    <property type="match status" value="1"/>
</dbReference>
<evidence type="ECO:0000256" key="9">
    <source>
        <dbReference type="ARBA" id="ARBA00022989"/>
    </source>
</evidence>
<feature type="transmembrane region" description="Helical" evidence="13">
    <location>
        <begin position="51"/>
        <end position="72"/>
    </location>
</feature>
<dbReference type="RefSeq" id="WP_153234799.1">
    <property type="nucleotide sequence ID" value="NZ_WINI01000005.1"/>
</dbReference>
<evidence type="ECO:0000313" key="15">
    <source>
        <dbReference type="EMBL" id="MQR01163.1"/>
    </source>
</evidence>
<evidence type="ECO:0000256" key="1">
    <source>
        <dbReference type="ARBA" id="ARBA00001970"/>
    </source>
</evidence>
<reference evidence="15 16" key="1">
    <citation type="submission" date="2019-10" db="EMBL/GenBank/DDBJ databases">
        <title>Glaciimonas soli sp. nov., a psychrophilic bacterium isolated from the forest soil of a high elevation mountain in Taiwan.</title>
        <authorList>
            <person name="Wang L.-T."/>
            <person name="Shieh W.Y."/>
        </authorList>
    </citation>
    <scope>NUCLEOTIDE SEQUENCE [LARGE SCALE GENOMIC DNA]</scope>
    <source>
        <strain evidence="15 16">GS1</strain>
    </source>
</reference>
<dbReference type="GO" id="GO:0005886">
    <property type="term" value="C:plasma membrane"/>
    <property type="evidence" value="ECO:0007669"/>
    <property type="project" value="UniProtKB-SubCell"/>
</dbReference>
<dbReference type="Pfam" id="PF01292">
    <property type="entry name" value="Ni_hydr_CYTB"/>
    <property type="match status" value="1"/>
</dbReference>
<organism evidence="15 16">
    <name type="scientific">Glaciimonas soli</name>
    <dbReference type="NCBI Taxonomy" id="2590999"/>
    <lineage>
        <taxon>Bacteria</taxon>
        <taxon>Pseudomonadati</taxon>
        <taxon>Pseudomonadota</taxon>
        <taxon>Betaproteobacteria</taxon>
        <taxon>Burkholderiales</taxon>
        <taxon>Oxalobacteraceae</taxon>
        <taxon>Glaciimonas</taxon>
    </lineage>
</organism>
<evidence type="ECO:0000256" key="2">
    <source>
        <dbReference type="ARBA" id="ARBA00004651"/>
    </source>
</evidence>
<dbReference type="GO" id="GO:0009055">
    <property type="term" value="F:electron transfer activity"/>
    <property type="evidence" value="ECO:0007669"/>
    <property type="project" value="InterPro"/>
</dbReference>
<dbReference type="EMBL" id="WINI01000005">
    <property type="protein sequence ID" value="MQR01163.1"/>
    <property type="molecule type" value="Genomic_DNA"/>
</dbReference>
<gene>
    <name evidence="15" type="ORF">GEV47_10790</name>
</gene>
<dbReference type="InterPro" id="IPR016174">
    <property type="entry name" value="Di-haem_cyt_TM"/>
</dbReference>
<name>A0A843YU70_9BURK</name>
<dbReference type="Proteomes" id="UP000451565">
    <property type="component" value="Unassembled WGS sequence"/>
</dbReference>
<keyword evidence="16" id="KW-1185">Reference proteome</keyword>
<keyword evidence="10" id="KW-0408">Iron</keyword>
<comment type="caution">
    <text evidence="15">The sequence shown here is derived from an EMBL/GenBank/DDBJ whole genome shotgun (WGS) entry which is preliminary data.</text>
</comment>
<dbReference type="GO" id="GO:0020037">
    <property type="term" value="F:heme binding"/>
    <property type="evidence" value="ECO:0007669"/>
    <property type="project" value="TreeGrafter"/>
</dbReference>
<keyword evidence="6 13" id="KW-0812">Transmembrane</keyword>
<keyword evidence="3" id="KW-0813">Transport</keyword>
<dbReference type="AlphaFoldDB" id="A0A843YU70"/>
<dbReference type="GO" id="GO:0046872">
    <property type="term" value="F:metal ion binding"/>
    <property type="evidence" value="ECO:0007669"/>
    <property type="project" value="UniProtKB-KW"/>
</dbReference>
<evidence type="ECO:0000256" key="12">
    <source>
        <dbReference type="ARBA" id="ARBA00037975"/>
    </source>
</evidence>
<feature type="domain" description="Cytochrome b561 bacterial/Ni-hydrogenase" evidence="14">
    <location>
        <begin position="6"/>
        <end position="177"/>
    </location>
</feature>
<evidence type="ECO:0000259" key="14">
    <source>
        <dbReference type="Pfam" id="PF01292"/>
    </source>
</evidence>
<evidence type="ECO:0000313" key="16">
    <source>
        <dbReference type="Proteomes" id="UP000451565"/>
    </source>
</evidence>
<evidence type="ECO:0000256" key="3">
    <source>
        <dbReference type="ARBA" id="ARBA00022448"/>
    </source>
</evidence>
<keyword evidence="5" id="KW-0349">Heme</keyword>
<feature type="transmembrane region" description="Helical" evidence="13">
    <location>
        <begin position="141"/>
        <end position="161"/>
    </location>
</feature>
<dbReference type="OrthoDB" id="8536275at2"/>
<evidence type="ECO:0000256" key="6">
    <source>
        <dbReference type="ARBA" id="ARBA00022692"/>
    </source>
</evidence>
<feature type="transmembrane region" description="Helical" evidence="13">
    <location>
        <begin position="93"/>
        <end position="121"/>
    </location>
</feature>
<dbReference type="GO" id="GO:0022904">
    <property type="term" value="P:respiratory electron transport chain"/>
    <property type="evidence" value="ECO:0007669"/>
    <property type="project" value="InterPro"/>
</dbReference>
<keyword evidence="7" id="KW-0479">Metal-binding</keyword>
<keyword evidence="11 13" id="KW-0472">Membrane</keyword>
<evidence type="ECO:0000256" key="4">
    <source>
        <dbReference type="ARBA" id="ARBA00022475"/>
    </source>
</evidence>
<dbReference type="Gene3D" id="1.20.950.20">
    <property type="entry name" value="Transmembrane di-heme cytochromes, Chain C"/>
    <property type="match status" value="1"/>
</dbReference>
<dbReference type="PANTHER" id="PTHR30529:SF1">
    <property type="entry name" value="CYTOCHROME B561 HOMOLOG 2"/>
    <property type="match status" value="1"/>
</dbReference>
<sequence>MSAPTRYSTTAISLHWLIALLICVAFAMGLYMTGIPGITPQKLKLFSWHKWIGVTIFGFVVLRVLWRALHPVPALPISMPRWQQQAAHAGHGLLYVLMIIVPLTGYFYSAAAGIPVVYLGVFEMPMLIAKNKELQDILGSVHAWLNYFMAAVVVMHVLAALKHHWVDKDGTLAKMLPFLK</sequence>
<comment type="subcellular location">
    <subcellularLocation>
        <location evidence="2">Cell membrane</location>
        <topology evidence="2">Multi-pass membrane protein</topology>
    </subcellularLocation>
</comment>